<comment type="caution">
    <text evidence="1">The sequence shown here is derived from an EMBL/GenBank/DDBJ whole genome shotgun (WGS) entry which is preliminary data.</text>
</comment>
<proteinExistence type="predicted"/>
<sequence length="85" mass="9560">RTLIKNLSENEKWMIAKLALKYNPGTRALTGSILDQVAESDITDKLLGSLNPVSVFSYNIKEETSLNKEKWRIILELIAIKGCPN</sequence>
<gene>
    <name evidence="1" type="ORF">S12H4_42661</name>
</gene>
<name>X1VJD2_9ZZZZ</name>
<feature type="non-terminal residue" evidence="1">
    <location>
        <position position="1"/>
    </location>
</feature>
<dbReference type="EMBL" id="BARW01026128">
    <property type="protein sequence ID" value="GAJ15436.1"/>
    <property type="molecule type" value="Genomic_DNA"/>
</dbReference>
<organism evidence="1">
    <name type="scientific">marine sediment metagenome</name>
    <dbReference type="NCBI Taxonomy" id="412755"/>
    <lineage>
        <taxon>unclassified sequences</taxon>
        <taxon>metagenomes</taxon>
        <taxon>ecological metagenomes</taxon>
    </lineage>
</organism>
<evidence type="ECO:0000313" key="1">
    <source>
        <dbReference type="EMBL" id="GAJ15436.1"/>
    </source>
</evidence>
<dbReference type="AlphaFoldDB" id="X1VJD2"/>
<protein>
    <submittedName>
        <fullName evidence="1">Uncharacterized protein</fullName>
    </submittedName>
</protein>
<reference evidence="1" key="1">
    <citation type="journal article" date="2014" name="Front. Microbiol.">
        <title>High frequency of phylogenetically diverse reductive dehalogenase-homologous genes in deep subseafloor sedimentary metagenomes.</title>
        <authorList>
            <person name="Kawai M."/>
            <person name="Futagami T."/>
            <person name="Toyoda A."/>
            <person name="Takaki Y."/>
            <person name="Nishi S."/>
            <person name="Hori S."/>
            <person name="Arai W."/>
            <person name="Tsubouchi T."/>
            <person name="Morono Y."/>
            <person name="Uchiyama I."/>
            <person name="Ito T."/>
            <person name="Fujiyama A."/>
            <person name="Inagaki F."/>
            <person name="Takami H."/>
        </authorList>
    </citation>
    <scope>NUCLEOTIDE SEQUENCE</scope>
    <source>
        <strain evidence="1">Expedition CK06-06</strain>
    </source>
</reference>
<accession>X1VJD2</accession>